<dbReference type="AlphaFoldDB" id="A0A238Y636"/>
<evidence type="ECO:0000259" key="2">
    <source>
        <dbReference type="Pfam" id="PF18862"/>
    </source>
</evidence>
<dbReference type="Pfam" id="PF18739">
    <property type="entry name" value="HEPN_Apea"/>
    <property type="match status" value="1"/>
</dbReference>
<dbReference type="EMBL" id="FZOB01000002">
    <property type="protein sequence ID" value="SNR66480.1"/>
    <property type="molecule type" value="Genomic_DNA"/>
</dbReference>
<reference evidence="4" key="1">
    <citation type="submission" date="2017-06" db="EMBL/GenBank/DDBJ databases">
        <authorList>
            <person name="Varghese N."/>
            <person name="Submissions S."/>
        </authorList>
    </citation>
    <scope>NUCLEOTIDE SEQUENCE [LARGE SCALE GENOMIC DNA]</scope>
    <source>
        <strain evidence="4">DSM 15668</strain>
    </source>
</reference>
<keyword evidence="4" id="KW-1185">Reference proteome</keyword>
<evidence type="ECO:0000313" key="3">
    <source>
        <dbReference type="EMBL" id="SNR66480.1"/>
    </source>
</evidence>
<dbReference type="InterPro" id="IPR041229">
    <property type="entry name" value="HEPN_Apea"/>
</dbReference>
<gene>
    <name evidence="3" type="ORF">SAMN06265340_102142</name>
</gene>
<dbReference type="Pfam" id="PF18862">
    <property type="entry name" value="ApeA_NTD1"/>
    <property type="match status" value="1"/>
</dbReference>
<evidence type="ECO:0000313" key="4">
    <source>
        <dbReference type="Proteomes" id="UP000198405"/>
    </source>
</evidence>
<dbReference type="RefSeq" id="WP_089322489.1">
    <property type="nucleotide sequence ID" value="NZ_FZOB01000002.1"/>
</dbReference>
<evidence type="ECO:0000259" key="1">
    <source>
        <dbReference type="Pfam" id="PF18739"/>
    </source>
</evidence>
<dbReference type="OrthoDB" id="1351641at2"/>
<proteinExistence type="predicted"/>
<feature type="domain" description="Apea-like HEPN" evidence="1">
    <location>
        <begin position="295"/>
        <end position="445"/>
    </location>
</feature>
<name>A0A238Y636_9BACT</name>
<protein>
    <submittedName>
        <fullName evidence="3">Uncharacterized protein</fullName>
    </submittedName>
</protein>
<accession>A0A238Y636</accession>
<sequence length="462" mass="54900">MEQFTAKGKWYIPELKDKVSLDGIITYSPNSGIKLDVLVSFKESLSTKEHQKLIEPELIHGTLESGEHITLYKCFSTKIPIWNGSSIEYIVNYGFIGGLLNENSLTFTRFDTSFNLLNNWFVPKALNVTYENSIKIRNVLFPDPESYEFPVNKGKLTLWNSWKSNYTFSQKFEAKSVTGLSFSFDEEVDLQELLITVYQLQIFFSLISGWNFYPQFLRAKTEREEVVDVLYSFNIGEDYDKDISWHELLFNFRILQESFGEKIEEYFESLEKLQIVYDLFYEYRFRKSIVEDKFINIARALEVYHRKSFNENSLSEWLIELLLEEIKKSVRLKIKEEKLNKREIDEVERFISRIKYFNEPPLFKRLKDLYRLLRNIDFIKQLFGGNKRKVNSFLRRVYVSRNYYVHFNPDLEKDAFKGLELYWVNKKIGTFLEALLLKGIGFTDSELNTAFTNNLKYQQLAR</sequence>
<dbReference type="InterPro" id="IPR041223">
    <property type="entry name" value="ApeA_NTD"/>
</dbReference>
<organism evidence="3 4">
    <name type="scientific">Desulfurobacterium atlanticum</name>
    <dbReference type="NCBI Taxonomy" id="240169"/>
    <lineage>
        <taxon>Bacteria</taxon>
        <taxon>Pseudomonadati</taxon>
        <taxon>Aquificota</taxon>
        <taxon>Aquificia</taxon>
        <taxon>Desulfurobacteriales</taxon>
        <taxon>Desulfurobacteriaceae</taxon>
        <taxon>Desulfurobacterium</taxon>
    </lineage>
</organism>
<dbReference type="Proteomes" id="UP000198405">
    <property type="component" value="Unassembled WGS sequence"/>
</dbReference>
<feature type="domain" description="ApeA N-terminal" evidence="2">
    <location>
        <begin position="7"/>
        <end position="264"/>
    </location>
</feature>